<protein>
    <recommendedName>
        <fullName evidence="12">C2H2-type domain-containing protein</fullName>
    </recommendedName>
</protein>
<evidence type="ECO:0000256" key="7">
    <source>
        <dbReference type="ARBA" id="ARBA00023125"/>
    </source>
</evidence>
<feature type="region of interest" description="Disordered" evidence="11">
    <location>
        <begin position="204"/>
        <end position="255"/>
    </location>
</feature>
<keyword evidence="4 10" id="KW-0863">Zinc-finger</keyword>
<evidence type="ECO:0000256" key="5">
    <source>
        <dbReference type="ARBA" id="ARBA00022833"/>
    </source>
</evidence>
<feature type="domain" description="C2H2-type" evidence="12">
    <location>
        <begin position="595"/>
        <end position="623"/>
    </location>
</feature>
<evidence type="ECO:0000256" key="8">
    <source>
        <dbReference type="ARBA" id="ARBA00023163"/>
    </source>
</evidence>
<dbReference type="PANTHER" id="PTHR24409">
    <property type="entry name" value="ZINC FINGER PROTEIN 142"/>
    <property type="match status" value="1"/>
</dbReference>
<feature type="domain" description="C2H2-type" evidence="12">
    <location>
        <begin position="504"/>
        <end position="532"/>
    </location>
</feature>
<sequence>MNLEFISASLKPICEGCLSLDRQLSPVEDVEIRKFFKELVSPLACYSENDHQNHPSVLCWECTAIIKRTLKYKKQVENAHRHLVQYMLRHISNPPNLSNLSQCTDSPEIIFHHDDNSSIKQRQIKKSESEITELQSNNIAEPLVAIKEEENDDETEFGHLEGCYVDDDDDDVKDKDIEAVLKSTTENDVESGIQLAKNEFKTVEEFGESDDEPLKKSTEVEDDTKRKPRGRRKKDTKPGRPKGKRGGNRREHAAGVVRHPRVARRLQQLQVPEGKVEMVVLTWEEVEEERQRALQSTNFTRHKYRCEDCALGFNHRFKLDNHMQKHDPSSGDMECGACRTRCRDAHALSAHRRRHRVRWRCTTCGDTSSRASVAADHFARQHGASPPAHVCSACGHTAQSLGRLRLHMKNHAERPKCDLCDKSFRDKSSLRTHMFIHKGEKEYSCSHCGKEFLFKYALQVHAKTHEASAHLYCHQCDMTFKNEMTYYQHMKYNLKHVDPDKLKHTCETCGKKFSKAVSLKEHTTAVHLRTTPVSCTMPGCTFTCATRTVLRTHIRMVHRNLREVKNHVCHTCGKAYKTKASLEGHMRLHSGERPFACAKCSSTFAFAAALYNHNKLVHLKAKRERHALANGKDRKKIDRRAKSPAAERDSSHSPLRAEAPDAFSYSHIL</sequence>
<feature type="domain" description="C2H2-type" evidence="12">
    <location>
        <begin position="567"/>
        <end position="594"/>
    </location>
</feature>
<name>A0ABD0S3W3_LOXSC</name>
<dbReference type="Gene3D" id="3.30.160.60">
    <property type="entry name" value="Classic Zinc Finger"/>
    <property type="match status" value="7"/>
</dbReference>
<keyword evidence="2" id="KW-0479">Metal-binding</keyword>
<dbReference type="PROSITE" id="PS00028">
    <property type="entry name" value="ZINC_FINGER_C2H2_1"/>
    <property type="match status" value="7"/>
</dbReference>
<evidence type="ECO:0000313" key="13">
    <source>
        <dbReference type="EMBL" id="KAL0808768.1"/>
    </source>
</evidence>
<dbReference type="InterPro" id="IPR013087">
    <property type="entry name" value="Znf_C2H2_type"/>
</dbReference>
<evidence type="ECO:0000256" key="10">
    <source>
        <dbReference type="PROSITE-ProRule" id="PRU00042"/>
    </source>
</evidence>
<evidence type="ECO:0000256" key="1">
    <source>
        <dbReference type="ARBA" id="ARBA00004123"/>
    </source>
</evidence>
<organism evidence="13 14">
    <name type="scientific">Loxostege sticticalis</name>
    <name type="common">Beet webworm moth</name>
    <dbReference type="NCBI Taxonomy" id="481309"/>
    <lineage>
        <taxon>Eukaryota</taxon>
        <taxon>Metazoa</taxon>
        <taxon>Ecdysozoa</taxon>
        <taxon>Arthropoda</taxon>
        <taxon>Hexapoda</taxon>
        <taxon>Insecta</taxon>
        <taxon>Pterygota</taxon>
        <taxon>Neoptera</taxon>
        <taxon>Endopterygota</taxon>
        <taxon>Lepidoptera</taxon>
        <taxon>Glossata</taxon>
        <taxon>Ditrysia</taxon>
        <taxon>Pyraloidea</taxon>
        <taxon>Crambidae</taxon>
        <taxon>Pyraustinae</taxon>
        <taxon>Loxostege</taxon>
    </lineage>
</organism>
<comment type="subcellular location">
    <subcellularLocation>
        <location evidence="1">Nucleus</location>
    </subcellularLocation>
</comment>
<comment type="caution">
    <text evidence="13">The sequence shown here is derived from an EMBL/GenBank/DDBJ whole genome shotgun (WGS) entry which is preliminary data.</text>
</comment>
<feature type="compositionally biased region" description="Basic and acidic residues" evidence="11">
    <location>
        <begin position="212"/>
        <end position="225"/>
    </location>
</feature>
<dbReference type="AlphaFoldDB" id="A0ABD0S3W3"/>
<keyword evidence="5" id="KW-0862">Zinc</keyword>
<feature type="domain" description="C2H2-type" evidence="12">
    <location>
        <begin position="443"/>
        <end position="470"/>
    </location>
</feature>
<feature type="domain" description="C2H2-type" evidence="12">
    <location>
        <begin position="304"/>
        <end position="331"/>
    </location>
</feature>
<dbReference type="FunFam" id="3.30.160.60:FF:000325">
    <property type="entry name" value="ZFP90 zinc finger protein"/>
    <property type="match status" value="1"/>
</dbReference>
<keyword evidence="9" id="KW-0539">Nucleus</keyword>
<gene>
    <name evidence="13" type="ORF">ABMA28_012449</name>
</gene>
<dbReference type="GO" id="GO:0003677">
    <property type="term" value="F:DNA binding"/>
    <property type="evidence" value="ECO:0007669"/>
    <property type="project" value="UniProtKB-KW"/>
</dbReference>
<keyword evidence="6" id="KW-0805">Transcription regulation</keyword>
<keyword evidence="8" id="KW-0804">Transcription</keyword>
<reference evidence="13 14" key="1">
    <citation type="submission" date="2024-06" db="EMBL/GenBank/DDBJ databases">
        <title>A chromosome-level genome assembly of beet webworm, Loxostege sticticalis.</title>
        <authorList>
            <person name="Zhang Y."/>
        </authorList>
    </citation>
    <scope>NUCLEOTIDE SEQUENCE [LARGE SCALE GENOMIC DNA]</scope>
    <source>
        <strain evidence="13">AQ028</strain>
        <tissue evidence="13">Male pupae</tissue>
    </source>
</reference>
<feature type="compositionally biased region" description="Basic residues" evidence="11">
    <location>
        <begin position="226"/>
        <end position="247"/>
    </location>
</feature>
<accession>A0ABD0S3W3</accession>
<feature type="region of interest" description="Disordered" evidence="11">
    <location>
        <begin position="627"/>
        <end position="669"/>
    </location>
</feature>
<dbReference type="PANTHER" id="PTHR24409:SF295">
    <property type="entry name" value="AZ2-RELATED"/>
    <property type="match status" value="1"/>
</dbReference>
<dbReference type="Pfam" id="PF00096">
    <property type="entry name" value="zf-C2H2"/>
    <property type="match status" value="3"/>
</dbReference>
<evidence type="ECO:0000256" key="3">
    <source>
        <dbReference type="ARBA" id="ARBA00022737"/>
    </source>
</evidence>
<dbReference type="SUPFAM" id="SSF57667">
    <property type="entry name" value="beta-beta-alpha zinc fingers"/>
    <property type="match status" value="5"/>
</dbReference>
<evidence type="ECO:0000256" key="9">
    <source>
        <dbReference type="ARBA" id="ARBA00023242"/>
    </source>
</evidence>
<dbReference type="FunFam" id="3.30.160.60:FF:000671">
    <property type="entry name" value="Zinc finger protein 26"/>
    <property type="match status" value="1"/>
</dbReference>
<dbReference type="EMBL" id="JBEDNZ010000030">
    <property type="protein sequence ID" value="KAL0808768.1"/>
    <property type="molecule type" value="Genomic_DNA"/>
</dbReference>
<evidence type="ECO:0000256" key="11">
    <source>
        <dbReference type="SAM" id="MobiDB-lite"/>
    </source>
</evidence>
<dbReference type="GO" id="GO:0008270">
    <property type="term" value="F:zinc ion binding"/>
    <property type="evidence" value="ECO:0007669"/>
    <property type="project" value="UniProtKB-KW"/>
</dbReference>
<evidence type="ECO:0000256" key="6">
    <source>
        <dbReference type="ARBA" id="ARBA00023015"/>
    </source>
</evidence>
<feature type="domain" description="C2H2-type" evidence="12">
    <location>
        <begin position="415"/>
        <end position="442"/>
    </location>
</feature>
<evidence type="ECO:0000256" key="2">
    <source>
        <dbReference type="ARBA" id="ARBA00022723"/>
    </source>
</evidence>
<dbReference type="Proteomes" id="UP001549921">
    <property type="component" value="Unassembled WGS sequence"/>
</dbReference>
<evidence type="ECO:0000256" key="4">
    <source>
        <dbReference type="ARBA" id="ARBA00022771"/>
    </source>
</evidence>
<dbReference type="InterPro" id="IPR036236">
    <property type="entry name" value="Znf_C2H2_sf"/>
</dbReference>
<dbReference type="SMART" id="SM00355">
    <property type="entry name" value="ZnF_C2H2"/>
    <property type="match status" value="11"/>
</dbReference>
<proteinExistence type="predicted"/>
<evidence type="ECO:0000313" key="14">
    <source>
        <dbReference type="Proteomes" id="UP001549921"/>
    </source>
</evidence>
<dbReference type="GO" id="GO:0005634">
    <property type="term" value="C:nucleus"/>
    <property type="evidence" value="ECO:0007669"/>
    <property type="project" value="UniProtKB-SubCell"/>
</dbReference>
<keyword evidence="7" id="KW-0238">DNA-binding</keyword>
<dbReference type="PROSITE" id="PS50157">
    <property type="entry name" value="ZINC_FINGER_C2H2_2"/>
    <property type="match status" value="6"/>
</dbReference>
<evidence type="ECO:0000259" key="12">
    <source>
        <dbReference type="PROSITE" id="PS50157"/>
    </source>
</evidence>
<keyword evidence="3" id="KW-0677">Repeat</keyword>